<dbReference type="EMBL" id="FXUG01000001">
    <property type="protein sequence ID" value="SMP38921.1"/>
    <property type="molecule type" value="Genomic_DNA"/>
</dbReference>
<dbReference type="InterPro" id="IPR025640">
    <property type="entry name" value="GYF_2"/>
</dbReference>
<reference evidence="5 6" key="1">
    <citation type="submission" date="2017-05" db="EMBL/GenBank/DDBJ databases">
        <authorList>
            <person name="Varghese N."/>
            <person name="Submissions S."/>
        </authorList>
    </citation>
    <scope>NUCLEOTIDE SEQUENCE [LARGE SCALE GENOMIC DNA]</scope>
    <source>
        <strain evidence="5 6">DSM 25457</strain>
    </source>
</reference>
<feature type="compositionally biased region" description="Polar residues" evidence="2">
    <location>
        <begin position="375"/>
        <end position="384"/>
    </location>
</feature>
<proteinExistence type="predicted"/>
<feature type="domain" description="GYF" evidence="4">
    <location>
        <begin position="6"/>
        <end position="53"/>
    </location>
</feature>
<keyword evidence="3" id="KW-0812">Transmembrane</keyword>
<evidence type="ECO:0000256" key="1">
    <source>
        <dbReference type="SAM" id="Coils"/>
    </source>
</evidence>
<accession>A0ABY1PSL1</accession>
<dbReference type="RefSeq" id="WP_283430468.1">
    <property type="nucleotide sequence ID" value="NZ_FXUG01000001.1"/>
</dbReference>
<feature type="coiled-coil region" evidence="1">
    <location>
        <begin position="460"/>
        <end position="487"/>
    </location>
</feature>
<evidence type="ECO:0000313" key="6">
    <source>
        <dbReference type="Proteomes" id="UP001158067"/>
    </source>
</evidence>
<evidence type="ECO:0000259" key="4">
    <source>
        <dbReference type="Pfam" id="PF14237"/>
    </source>
</evidence>
<evidence type="ECO:0000256" key="3">
    <source>
        <dbReference type="SAM" id="Phobius"/>
    </source>
</evidence>
<feature type="compositionally biased region" description="Basic residues" evidence="2">
    <location>
        <begin position="360"/>
        <end position="371"/>
    </location>
</feature>
<evidence type="ECO:0000256" key="2">
    <source>
        <dbReference type="SAM" id="MobiDB-lite"/>
    </source>
</evidence>
<evidence type="ECO:0000313" key="5">
    <source>
        <dbReference type="EMBL" id="SMP38921.1"/>
    </source>
</evidence>
<keyword evidence="1" id="KW-0175">Coiled coil</keyword>
<feature type="region of interest" description="Disordered" evidence="2">
    <location>
        <begin position="125"/>
        <end position="152"/>
    </location>
</feature>
<keyword evidence="6" id="KW-1185">Reference proteome</keyword>
<keyword evidence="3" id="KW-1133">Transmembrane helix</keyword>
<comment type="caution">
    <text evidence="5">The sequence shown here is derived from an EMBL/GenBank/DDBJ whole genome shotgun (WGS) entry which is preliminary data.</text>
</comment>
<organism evidence="5 6">
    <name type="scientific">Neorhodopirellula lusitana</name>
    <dbReference type="NCBI Taxonomy" id="445327"/>
    <lineage>
        <taxon>Bacteria</taxon>
        <taxon>Pseudomonadati</taxon>
        <taxon>Planctomycetota</taxon>
        <taxon>Planctomycetia</taxon>
        <taxon>Pirellulales</taxon>
        <taxon>Pirellulaceae</taxon>
        <taxon>Neorhodopirellula</taxon>
    </lineage>
</organism>
<dbReference type="Pfam" id="PF14237">
    <property type="entry name" value="GYF_2"/>
    <property type="match status" value="1"/>
</dbReference>
<dbReference type="Proteomes" id="UP001158067">
    <property type="component" value="Unassembled WGS sequence"/>
</dbReference>
<protein>
    <recommendedName>
        <fullName evidence="4">GYF domain-containing protein</fullName>
    </recommendedName>
</protein>
<gene>
    <name evidence="5" type="ORF">SAMN06265222_101213</name>
</gene>
<sequence>MNSSPWYLRDSTQTEGPFTEPEIRARLLADAFVPDAQVKQGDSVWRLASEVKEMFAEVYRNGWYIKTRGKIVGPFLATKVIQLQQAGNLPDDARLRQGTSSDWLPASDGVDEIQKKQATLAKIARLPGTRKAPQKRQAPPQPATSPKRKTEDVRPLFQQAIPILEAIPIATVTPIEAERVPEHHQTQTFEIIDEDFPANPVQHPPQHHRHSPAYLAGRRPPFRPRQGALIAMVSSLTAIACFVGASIWLSPTIAKLTEHIPGIDSHQKVLNDYERFAMSPELSLDETFKLTLTGNRNAIVKSRTHEIARMLDRAIKLGPWELETYQEQVLGFTNRLEEYRKQQEEESQKRKLEALEKLKNKAPKTKSAPKKVTKETTPANQLTPQEKAEKFEKAKDSLRQYIQAMNEAQFLNTALRTAIFVGWCPLSAPESSFQQVQYDIAIVKRDVFFALLKVRSQDDYEKLGEVFEQAIGKIKQIQEENQATLREQKLYHNHNAYTDHFDSIVLQSIREPLAVLYQRPKNRDAEYEYLNLIDAIKREY</sequence>
<feature type="transmembrane region" description="Helical" evidence="3">
    <location>
        <begin position="228"/>
        <end position="249"/>
    </location>
</feature>
<name>A0ABY1PSL1_9BACT</name>
<keyword evidence="3" id="KW-0472">Membrane</keyword>
<feature type="region of interest" description="Disordered" evidence="2">
    <location>
        <begin position="356"/>
        <end position="388"/>
    </location>
</feature>